<dbReference type="AlphaFoldDB" id="A0A067JW63"/>
<evidence type="ECO:0000256" key="1">
    <source>
        <dbReference type="SAM" id="MobiDB-lite"/>
    </source>
</evidence>
<protein>
    <submittedName>
        <fullName evidence="2">Uncharacterized protein</fullName>
    </submittedName>
</protein>
<keyword evidence="3" id="KW-1185">Reference proteome</keyword>
<evidence type="ECO:0000313" key="3">
    <source>
        <dbReference type="Proteomes" id="UP000027138"/>
    </source>
</evidence>
<dbReference type="EMBL" id="KK914871">
    <property type="protein sequence ID" value="KDP27073.1"/>
    <property type="molecule type" value="Genomic_DNA"/>
</dbReference>
<name>A0A067JW63_JATCU</name>
<reference evidence="2 3" key="1">
    <citation type="journal article" date="2014" name="PLoS ONE">
        <title>Global Analysis of Gene Expression Profiles in Physic Nut (Jatropha curcas L.) Seedlings Exposed to Salt Stress.</title>
        <authorList>
            <person name="Zhang L."/>
            <person name="Zhang C."/>
            <person name="Wu P."/>
            <person name="Chen Y."/>
            <person name="Li M."/>
            <person name="Jiang H."/>
            <person name="Wu G."/>
        </authorList>
    </citation>
    <scope>NUCLEOTIDE SEQUENCE [LARGE SCALE GENOMIC DNA]</scope>
    <source>
        <strain evidence="3">cv. GZQX0401</strain>
        <tissue evidence="2">Young leaves</tissue>
    </source>
</reference>
<gene>
    <name evidence="2" type="ORF">JCGZ_22070</name>
</gene>
<proteinExistence type="predicted"/>
<organism evidence="2 3">
    <name type="scientific">Jatropha curcas</name>
    <name type="common">Barbados nut</name>
    <dbReference type="NCBI Taxonomy" id="180498"/>
    <lineage>
        <taxon>Eukaryota</taxon>
        <taxon>Viridiplantae</taxon>
        <taxon>Streptophyta</taxon>
        <taxon>Embryophyta</taxon>
        <taxon>Tracheophyta</taxon>
        <taxon>Spermatophyta</taxon>
        <taxon>Magnoliopsida</taxon>
        <taxon>eudicotyledons</taxon>
        <taxon>Gunneridae</taxon>
        <taxon>Pentapetalae</taxon>
        <taxon>rosids</taxon>
        <taxon>fabids</taxon>
        <taxon>Malpighiales</taxon>
        <taxon>Euphorbiaceae</taxon>
        <taxon>Crotonoideae</taxon>
        <taxon>Jatropheae</taxon>
        <taxon>Jatropha</taxon>
    </lineage>
</organism>
<accession>A0A067JW63</accession>
<evidence type="ECO:0000313" key="2">
    <source>
        <dbReference type="EMBL" id="KDP27073.1"/>
    </source>
</evidence>
<feature type="region of interest" description="Disordered" evidence="1">
    <location>
        <begin position="30"/>
        <end position="57"/>
    </location>
</feature>
<sequence length="57" mass="6552">MAETSVPLSKMEKMIEKIVAASLEKFMRSDKGKEKVVIEDDEEAKDESEKREHVDNI</sequence>
<dbReference type="Proteomes" id="UP000027138">
    <property type="component" value="Unassembled WGS sequence"/>
</dbReference>
<feature type="compositionally biased region" description="Basic and acidic residues" evidence="1">
    <location>
        <begin position="47"/>
        <end position="57"/>
    </location>
</feature>